<dbReference type="GO" id="GO:0008763">
    <property type="term" value="F:UDP-N-acetylmuramate-L-alanine ligase activity"/>
    <property type="evidence" value="ECO:0007669"/>
    <property type="project" value="UniProtKB-UniRule"/>
</dbReference>
<dbReference type="PANTHER" id="PTHR43445:SF3">
    <property type="entry name" value="UDP-N-ACETYLMURAMATE--L-ALANINE LIGASE"/>
    <property type="match status" value="1"/>
</dbReference>
<comment type="catalytic activity">
    <reaction evidence="13 14">
        <text>UDP-N-acetyl-alpha-D-muramate + L-alanine + ATP = UDP-N-acetyl-alpha-D-muramoyl-L-alanine + ADP + phosphate + H(+)</text>
        <dbReference type="Rhea" id="RHEA:23372"/>
        <dbReference type="ChEBI" id="CHEBI:15378"/>
        <dbReference type="ChEBI" id="CHEBI:30616"/>
        <dbReference type="ChEBI" id="CHEBI:43474"/>
        <dbReference type="ChEBI" id="CHEBI:57972"/>
        <dbReference type="ChEBI" id="CHEBI:70757"/>
        <dbReference type="ChEBI" id="CHEBI:83898"/>
        <dbReference type="ChEBI" id="CHEBI:456216"/>
        <dbReference type="EC" id="6.3.2.8"/>
    </reaction>
</comment>
<accession>A0A853EV34</accession>
<feature type="domain" description="Mur ligase C-terminal" evidence="16">
    <location>
        <begin position="337"/>
        <end position="464"/>
    </location>
</feature>
<evidence type="ECO:0000256" key="6">
    <source>
        <dbReference type="ARBA" id="ARBA00022618"/>
    </source>
</evidence>
<dbReference type="InterPro" id="IPR013221">
    <property type="entry name" value="Mur_ligase_cen"/>
</dbReference>
<dbReference type="InterPro" id="IPR000713">
    <property type="entry name" value="Mur_ligase_N"/>
</dbReference>
<dbReference type="InterPro" id="IPR005758">
    <property type="entry name" value="UDP-N-AcMur_Ala_ligase_MurC"/>
</dbReference>
<dbReference type="Pfam" id="PF08245">
    <property type="entry name" value="Mur_ligase_M"/>
    <property type="match status" value="1"/>
</dbReference>
<comment type="pathway">
    <text evidence="2 14">Cell wall biogenesis; peptidoglycan biosynthesis.</text>
</comment>
<keyword evidence="8 14" id="KW-0067">ATP-binding</keyword>
<dbReference type="GO" id="GO:0008360">
    <property type="term" value="P:regulation of cell shape"/>
    <property type="evidence" value="ECO:0007669"/>
    <property type="project" value="UniProtKB-KW"/>
</dbReference>
<protein>
    <recommendedName>
        <fullName evidence="3 14">UDP-N-acetylmuramate--L-alanine ligase</fullName>
        <ecNumber evidence="3 14">6.3.2.8</ecNumber>
    </recommendedName>
    <alternativeName>
        <fullName evidence="14">UDP-N-acetylmuramoyl-L-alanine synthetase</fullName>
    </alternativeName>
</protein>
<evidence type="ECO:0000256" key="14">
    <source>
        <dbReference type="HAMAP-Rule" id="MF_00046"/>
    </source>
</evidence>
<dbReference type="Proteomes" id="UP000561011">
    <property type="component" value="Unassembled WGS sequence"/>
</dbReference>
<keyword evidence="7 14" id="KW-0547">Nucleotide-binding</keyword>
<comment type="similarity">
    <text evidence="14">Belongs to the MurCDEF family.</text>
</comment>
<dbReference type="InterPro" id="IPR050061">
    <property type="entry name" value="MurCDEF_pg_biosynth"/>
</dbReference>
<evidence type="ECO:0000256" key="1">
    <source>
        <dbReference type="ARBA" id="ARBA00004496"/>
    </source>
</evidence>
<evidence type="ECO:0000259" key="17">
    <source>
        <dbReference type="Pfam" id="PF08245"/>
    </source>
</evidence>
<dbReference type="InterPro" id="IPR004101">
    <property type="entry name" value="Mur_ligase_C"/>
</dbReference>
<organism evidence="18 19">
    <name type="scientific">Sanguibacter inulinus</name>
    <dbReference type="NCBI Taxonomy" id="60922"/>
    <lineage>
        <taxon>Bacteria</taxon>
        <taxon>Bacillati</taxon>
        <taxon>Actinomycetota</taxon>
        <taxon>Actinomycetes</taxon>
        <taxon>Micrococcales</taxon>
        <taxon>Sanguibacteraceae</taxon>
        <taxon>Sanguibacter</taxon>
    </lineage>
</organism>
<dbReference type="GO" id="GO:0071555">
    <property type="term" value="P:cell wall organization"/>
    <property type="evidence" value="ECO:0007669"/>
    <property type="project" value="UniProtKB-KW"/>
</dbReference>
<comment type="caution">
    <text evidence="18">The sequence shown here is derived from an EMBL/GenBank/DDBJ whole genome shotgun (WGS) entry which is preliminary data.</text>
</comment>
<dbReference type="SUPFAM" id="SSF53623">
    <property type="entry name" value="MurD-like peptide ligases, catalytic domain"/>
    <property type="match status" value="1"/>
</dbReference>
<feature type="binding site" evidence="14">
    <location>
        <begin position="121"/>
        <end position="127"/>
    </location>
    <ligand>
        <name>ATP</name>
        <dbReference type="ChEBI" id="CHEBI:30616"/>
    </ligand>
</feature>
<keyword evidence="5 14" id="KW-0436">Ligase</keyword>
<dbReference type="InterPro" id="IPR036565">
    <property type="entry name" value="Mur-like_cat_sf"/>
</dbReference>
<evidence type="ECO:0000313" key="18">
    <source>
        <dbReference type="EMBL" id="NYS93644.1"/>
    </source>
</evidence>
<evidence type="ECO:0000313" key="19">
    <source>
        <dbReference type="Proteomes" id="UP000561011"/>
    </source>
</evidence>
<keyword evidence="11 14" id="KW-0131">Cell cycle</keyword>
<evidence type="ECO:0000259" key="15">
    <source>
        <dbReference type="Pfam" id="PF01225"/>
    </source>
</evidence>
<evidence type="ECO:0000256" key="9">
    <source>
        <dbReference type="ARBA" id="ARBA00022960"/>
    </source>
</evidence>
<evidence type="ECO:0000256" key="3">
    <source>
        <dbReference type="ARBA" id="ARBA00012211"/>
    </source>
</evidence>
<evidence type="ECO:0000256" key="7">
    <source>
        <dbReference type="ARBA" id="ARBA00022741"/>
    </source>
</evidence>
<keyword evidence="4 14" id="KW-0963">Cytoplasm</keyword>
<keyword evidence="10 14" id="KW-0573">Peptidoglycan synthesis</keyword>
<dbReference type="Pfam" id="PF02875">
    <property type="entry name" value="Mur_ligase_C"/>
    <property type="match status" value="1"/>
</dbReference>
<evidence type="ECO:0000256" key="12">
    <source>
        <dbReference type="ARBA" id="ARBA00023316"/>
    </source>
</evidence>
<keyword evidence="6 14" id="KW-0132">Cell division</keyword>
<comment type="function">
    <text evidence="14">Cell wall formation.</text>
</comment>
<evidence type="ECO:0000256" key="4">
    <source>
        <dbReference type="ARBA" id="ARBA00022490"/>
    </source>
</evidence>
<evidence type="ECO:0000259" key="16">
    <source>
        <dbReference type="Pfam" id="PF02875"/>
    </source>
</evidence>
<evidence type="ECO:0000256" key="13">
    <source>
        <dbReference type="ARBA" id="ARBA00047833"/>
    </source>
</evidence>
<dbReference type="GO" id="GO:0051301">
    <property type="term" value="P:cell division"/>
    <property type="evidence" value="ECO:0007669"/>
    <property type="project" value="UniProtKB-KW"/>
</dbReference>
<reference evidence="18 19" key="1">
    <citation type="submission" date="2020-07" db="EMBL/GenBank/DDBJ databases">
        <title>MOT database genomes.</title>
        <authorList>
            <person name="Joseph S."/>
            <person name="Aduse-Opoku J."/>
            <person name="Hashim A."/>
            <person name="Wade W."/>
            <person name="Curtis M."/>
        </authorList>
    </citation>
    <scope>NUCLEOTIDE SEQUENCE [LARGE SCALE GENOMIC DNA]</scope>
    <source>
        <strain evidence="18 19">DSM 100099</strain>
    </source>
</reference>
<dbReference type="SUPFAM" id="SSF51984">
    <property type="entry name" value="MurCD N-terminal domain"/>
    <property type="match status" value="1"/>
</dbReference>
<keyword evidence="19" id="KW-1185">Reference proteome</keyword>
<dbReference type="Gene3D" id="3.90.190.20">
    <property type="entry name" value="Mur ligase, C-terminal domain"/>
    <property type="match status" value="1"/>
</dbReference>
<evidence type="ECO:0000256" key="2">
    <source>
        <dbReference type="ARBA" id="ARBA00004752"/>
    </source>
</evidence>
<dbReference type="NCBIfam" id="TIGR01082">
    <property type="entry name" value="murC"/>
    <property type="match status" value="1"/>
</dbReference>
<feature type="domain" description="Mur ligase N-terminal catalytic" evidence="15">
    <location>
        <begin position="16"/>
        <end position="113"/>
    </location>
</feature>
<dbReference type="SUPFAM" id="SSF53244">
    <property type="entry name" value="MurD-like peptide ligases, peptide-binding domain"/>
    <property type="match status" value="1"/>
</dbReference>
<proteinExistence type="inferred from homology"/>
<dbReference type="Pfam" id="PF01225">
    <property type="entry name" value="Mur_ligase"/>
    <property type="match status" value="1"/>
</dbReference>
<feature type="domain" description="Mur ligase central" evidence="17">
    <location>
        <begin position="119"/>
        <end position="315"/>
    </location>
</feature>
<dbReference type="HAMAP" id="MF_00046">
    <property type="entry name" value="MurC"/>
    <property type="match status" value="1"/>
</dbReference>
<dbReference type="AlphaFoldDB" id="A0A853EV34"/>
<dbReference type="GO" id="GO:0005524">
    <property type="term" value="F:ATP binding"/>
    <property type="evidence" value="ECO:0007669"/>
    <property type="project" value="UniProtKB-UniRule"/>
</dbReference>
<sequence length="502" mass="50566">MSTSSTEGLTVADLGTVHLVGIGGAGMSVVAQLLAARGARVQGTDARRSAVTDALVASGIQVWVGHDAAHVAGAQTLVLSSAVRPDNPELVAAHAAGLRVLHRSQALAILMSGSRAVAVAGAHGKTTTSAMTAVVLREAGLDPSFAIGGSVLTETGAVPGGHSGSGDVLVAEADESDGSFLAYRPTVAVVTNVEPDHLDHYGTREAFEQAFVEFAAHVVPGGVLVACADDAGAAELARRHGAAGGAVVTYGTSAGSDALVSGYRVEDDGTSSFEVTLAGRAADAAAATGAASLTVRLRAPGLHNALNATAALLVAVRLGVDPAAAAAGLWAFRGTGRRYESRGTVGGVHVVDDYAHHPTEVAALLRAARALVGDGRLRVLFQPHLFSRTRIFAQEFAEALDLADDVVVCDIYAAREDPDPAVGPGLLVERMTGTGSVVADRTEGAATLAGRAQPGDLVLTVGAGDVTEMGAVVLDVLRTRVEQGSLPAEGPAQGARPAEGAV</sequence>
<gene>
    <name evidence="14" type="primary">murC</name>
    <name evidence="18" type="ORF">HZZ10_08925</name>
</gene>
<evidence type="ECO:0000256" key="10">
    <source>
        <dbReference type="ARBA" id="ARBA00022984"/>
    </source>
</evidence>
<evidence type="ECO:0000256" key="8">
    <source>
        <dbReference type="ARBA" id="ARBA00022840"/>
    </source>
</evidence>
<dbReference type="Gene3D" id="3.40.50.720">
    <property type="entry name" value="NAD(P)-binding Rossmann-like Domain"/>
    <property type="match status" value="1"/>
</dbReference>
<dbReference type="EC" id="6.3.2.8" evidence="3 14"/>
<keyword evidence="9 14" id="KW-0133">Cell shape</keyword>
<dbReference type="GO" id="GO:0005737">
    <property type="term" value="C:cytoplasm"/>
    <property type="evidence" value="ECO:0007669"/>
    <property type="project" value="UniProtKB-SubCell"/>
</dbReference>
<dbReference type="RefSeq" id="WP_179913239.1">
    <property type="nucleotide sequence ID" value="NZ_JACBYE010000017.1"/>
</dbReference>
<dbReference type="EMBL" id="JACBYE010000017">
    <property type="protein sequence ID" value="NYS93644.1"/>
    <property type="molecule type" value="Genomic_DNA"/>
</dbReference>
<comment type="subcellular location">
    <subcellularLocation>
        <location evidence="1 14">Cytoplasm</location>
    </subcellularLocation>
</comment>
<dbReference type="Gene3D" id="3.40.1190.10">
    <property type="entry name" value="Mur-like, catalytic domain"/>
    <property type="match status" value="1"/>
</dbReference>
<keyword evidence="12 14" id="KW-0961">Cell wall biogenesis/degradation</keyword>
<dbReference type="UniPathway" id="UPA00219"/>
<name>A0A853EV34_9MICO</name>
<dbReference type="InterPro" id="IPR036615">
    <property type="entry name" value="Mur_ligase_C_dom_sf"/>
</dbReference>
<dbReference type="PANTHER" id="PTHR43445">
    <property type="entry name" value="UDP-N-ACETYLMURAMATE--L-ALANINE LIGASE-RELATED"/>
    <property type="match status" value="1"/>
</dbReference>
<dbReference type="GO" id="GO:0009252">
    <property type="term" value="P:peptidoglycan biosynthetic process"/>
    <property type="evidence" value="ECO:0007669"/>
    <property type="project" value="UniProtKB-UniRule"/>
</dbReference>
<evidence type="ECO:0000256" key="5">
    <source>
        <dbReference type="ARBA" id="ARBA00022598"/>
    </source>
</evidence>
<evidence type="ECO:0000256" key="11">
    <source>
        <dbReference type="ARBA" id="ARBA00023306"/>
    </source>
</evidence>